<feature type="compositionally biased region" description="Basic and acidic residues" evidence="1">
    <location>
        <begin position="287"/>
        <end position="297"/>
    </location>
</feature>
<accession>A0A6A5BX15</accession>
<sequence length="339" mass="38069">MINRFLPSTRHPSSAHTKNEKEAFCQKCFTSGHWTYQCTEKNSSQYTKRPSYTQRLEMMRKGIPIPNDADDDLEMKSKEVFEDEDAIWTNSESDSYLNPNGSGGDSSSSSSTSSYSSGSDEASKKKKKRKTAKKRKRTSSTTSSSSSSESSSEEEPSKEHKTENEALLEYRKRLKQELEKQLQQHKEEEEAAMKQLSSSNQQAKETNQSEKAHTKNEDSTTATTWQTTQGERRLGSSTSTLPRAQQDTASSSASGAPSTAKRGIEMAAERMAQEQRFSQTRRYGGNNDRKSYDKQSLRDLSVNESREGSSSSTSSQRSAPPPRAYQSNRYGRVKDDTKE</sequence>
<reference evidence="2 3" key="1">
    <citation type="journal article" date="2019" name="Sci. Rep.">
        <title>Nanopore sequencing improves the draft genome of the human pathogenic amoeba Naegleria fowleri.</title>
        <authorList>
            <person name="Liechti N."/>
            <person name="Schurch N."/>
            <person name="Bruggmann R."/>
            <person name="Wittwer M."/>
        </authorList>
    </citation>
    <scope>NUCLEOTIDE SEQUENCE [LARGE SCALE GENOMIC DNA]</scope>
    <source>
        <strain evidence="2 3">ATCC 30894</strain>
    </source>
</reference>
<organism evidence="2 3">
    <name type="scientific">Naegleria fowleri</name>
    <name type="common">Brain eating amoeba</name>
    <dbReference type="NCBI Taxonomy" id="5763"/>
    <lineage>
        <taxon>Eukaryota</taxon>
        <taxon>Discoba</taxon>
        <taxon>Heterolobosea</taxon>
        <taxon>Tetramitia</taxon>
        <taxon>Eutetramitia</taxon>
        <taxon>Vahlkampfiidae</taxon>
        <taxon>Naegleria</taxon>
    </lineage>
</organism>
<feature type="compositionally biased region" description="Low complexity" evidence="1">
    <location>
        <begin position="248"/>
        <end position="260"/>
    </location>
</feature>
<feature type="compositionally biased region" description="Basic and acidic residues" evidence="1">
    <location>
        <begin position="207"/>
        <end position="218"/>
    </location>
</feature>
<dbReference type="EMBL" id="VFQX01000013">
    <property type="protein sequence ID" value="KAF0981807.1"/>
    <property type="molecule type" value="Genomic_DNA"/>
</dbReference>
<gene>
    <name evidence="2" type="ORF">FDP41_012464</name>
</gene>
<protein>
    <recommendedName>
        <fullName evidence="4">Zinc knuckle domain-containing protein</fullName>
    </recommendedName>
</protein>
<keyword evidence="3" id="KW-1185">Reference proteome</keyword>
<evidence type="ECO:0000256" key="1">
    <source>
        <dbReference type="SAM" id="MobiDB-lite"/>
    </source>
</evidence>
<feature type="compositionally biased region" description="Basic residues" evidence="1">
    <location>
        <begin position="124"/>
        <end position="138"/>
    </location>
</feature>
<proteinExistence type="predicted"/>
<dbReference type="VEuPathDB" id="AmoebaDB:NfTy_040580"/>
<dbReference type="Pfam" id="PF13917">
    <property type="entry name" value="zf-CCHC_3"/>
    <property type="match status" value="1"/>
</dbReference>
<dbReference type="Proteomes" id="UP000444721">
    <property type="component" value="Unassembled WGS sequence"/>
</dbReference>
<feature type="region of interest" description="Disordered" evidence="1">
    <location>
        <begin position="63"/>
        <end position="339"/>
    </location>
</feature>
<feature type="compositionally biased region" description="Low complexity" evidence="1">
    <location>
        <begin position="220"/>
        <end position="229"/>
    </location>
</feature>
<feature type="compositionally biased region" description="Polar residues" evidence="1">
    <location>
        <begin position="88"/>
        <end position="100"/>
    </location>
</feature>
<dbReference type="GeneID" id="68119679"/>
<feature type="compositionally biased region" description="Low complexity" evidence="1">
    <location>
        <begin position="105"/>
        <end position="120"/>
    </location>
</feature>
<dbReference type="VEuPathDB" id="AmoebaDB:FDP41_012464"/>
<evidence type="ECO:0000313" key="2">
    <source>
        <dbReference type="EMBL" id="KAF0981807.1"/>
    </source>
</evidence>
<name>A0A6A5BX15_NAEFO</name>
<feature type="compositionally biased region" description="Polar residues" evidence="1">
    <location>
        <begin position="235"/>
        <end position="247"/>
    </location>
</feature>
<evidence type="ECO:0000313" key="3">
    <source>
        <dbReference type="Proteomes" id="UP000444721"/>
    </source>
</evidence>
<feature type="compositionally biased region" description="Polar residues" evidence="1">
    <location>
        <begin position="195"/>
        <end position="206"/>
    </location>
</feature>
<dbReference type="OrthoDB" id="437973at2759"/>
<dbReference type="RefSeq" id="XP_044566520.1">
    <property type="nucleotide sequence ID" value="XM_044702987.1"/>
</dbReference>
<feature type="compositionally biased region" description="Basic and acidic residues" evidence="1">
    <location>
        <begin position="155"/>
        <end position="192"/>
    </location>
</feature>
<feature type="compositionally biased region" description="Basic and acidic residues" evidence="1">
    <location>
        <begin position="262"/>
        <end position="273"/>
    </location>
</feature>
<evidence type="ECO:0008006" key="4">
    <source>
        <dbReference type="Google" id="ProtNLM"/>
    </source>
</evidence>
<dbReference type="VEuPathDB" id="AmoebaDB:NF0055130"/>
<feature type="compositionally biased region" description="Low complexity" evidence="1">
    <location>
        <begin position="139"/>
        <end position="150"/>
    </location>
</feature>
<feature type="compositionally biased region" description="Low complexity" evidence="1">
    <location>
        <begin position="308"/>
        <end position="318"/>
    </location>
</feature>
<dbReference type="AlphaFoldDB" id="A0A6A5BX15"/>
<comment type="caution">
    <text evidence="2">The sequence shown here is derived from an EMBL/GenBank/DDBJ whole genome shotgun (WGS) entry which is preliminary data.</text>
</comment>